<dbReference type="RefSeq" id="WP_180158052.1">
    <property type="nucleotide sequence ID" value="NZ_JACCEM010000011.1"/>
</dbReference>
<sequence length="339" mass="35953">MNKLFRPEALEHTAGPDQLDQSLQLIRPAHAAGIAAVLLAVVALAAWSLVSFAPVKVHGQGIILSASGVAVISAPGGGQIERILVSEGRHVDAGQAVATISRPAAVDAIEAKQAELHGVRGLLDTLRRQDADPIRVHDARLRAETLERELANFEREHERNRVVVAPTAGTAVEIGVNPGDLVHPGQTVMRLLADPAGDQGGLRAFVFVSNRDGKKIHEGMDAQVMPSTVLPQKDGFIYGTVAKVGRIPSSREGIMRRLNNATLVDTLLREGAPFEVEIQLRRAPGAGGGYLWSSGRGPDAAIDAGTMATASLIIERRRIASLVLPVLDRLLGPTPRAAQ</sequence>
<keyword evidence="2" id="KW-1133">Transmembrane helix</keyword>
<evidence type="ECO:0000256" key="1">
    <source>
        <dbReference type="SAM" id="Coils"/>
    </source>
</evidence>
<evidence type="ECO:0000256" key="2">
    <source>
        <dbReference type="SAM" id="Phobius"/>
    </source>
</evidence>
<feature type="coiled-coil region" evidence="1">
    <location>
        <begin position="136"/>
        <end position="163"/>
    </location>
</feature>
<reference evidence="3 4" key="1">
    <citation type="submission" date="2020-07" db="EMBL/GenBank/DDBJ databases">
        <title>Taxonomic revisions and descriptions of new bacterial species based on genomic comparisons in the high-G+C-content subgroup of the family Alcaligenaceae.</title>
        <authorList>
            <person name="Szabo A."/>
            <person name="Felfoldi T."/>
        </authorList>
    </citation>
    <scope>NUCLEOTIDE SEQUENCE [LARGE SCALE GENOMIC DNA]</scope>
    <source>
        <strain evidence="3 4">LMG 24012</strain>
    </source>
</reference>
<keyword evidence="2" id="KW-0812">Transmembrane</keyword>
<dbReference type="AlphaFoldDB" id="A0A853G8V9"/>
<evidence type="ECO:0000313" key="3">
    <source>
        <dbReference type="EMBL" id="NYT51380.1"/>
    </source>
</evidence>
<dbReference type="SUPFAM" id="SSF111369">
    <property type="entry name" value="HlyD-like secretion proteins"/>
    <property type="match status" value="1"/>
</dbReference>
<feature type="transmembrane region" description="Helical" evidence="2">
    <location>
        <begin position="31"/>
        <end position="50"/>
    </location>
</feature>
<name>A0A853G8V9_9BURK</name>
<dbReference type="EMBL" id="JACCEM010000011">
    <property type="protein sequence ID" value="NYT51380.1"/>
    <property type="molecule type" value="Genomic_DNA"/>
</dbReference>
<protein>
    <submittedName>
        <fullName evidence="3">NHLP bacteriocin system secretion protein</fullName>
    </submittedName>
</protein>
<proteinExistence type="predicted"/>
<dbReference type="PANTHER" id="PTHR30386:SF28">
    <property type="entry name" value="EXPORTED PROTEIN"/>
    <property type="match status" value="1"/>
</dbReference>
<keyword evidence="1" id="KW-0175">Coiled coil</keyword>
<dbReference type="NCBIfam" id="TIGR03794">
    <property type="entry name" value="NHLM_micro_HlyD"/>
    <property type="match status" value="1"/>
</dbReference>
<keyword evidence="4" id="KW-1185">Reference proteome</keyword>
<accession>A0A853G8V9</accession>
<dbReference type="PANTHER" id="PTHR30386">
    <property type="entry name" value="MEMBRANE FUSION SUBUNIT OF EMRAB-TOLC MULTIDRUG EFFLUX PUMP"/>
    <property type="match status" value="1"/>
</dbReference>
<dbReference type="Gene3D" id="2.40.50.100">
    <property type="match status" value="1"/>
</dbReference>
<keyword evidence="2" id="KW-0472">Membrane</keyword>
<dbReference type="InterPro" id="IPR050739">
    <property type="entry name" value="MFP"/>
</dbReference>
<organism evidence="3 4">
    <name type="scientific">Parapusillimonas granuli</name>
    <dbReference type="NCBI Taxonomy" id="380911"/>
    <lineage>
        <taxon>Bacteria</taxon>
        <taxon>Pseudomonadati</taxon>
        <taxon>Pseudomonadota</taxon>
        <taxon>Betaproteobacteria</taxon>
        <taxon>Burkholderiales</taxon>
        <taxon>Alcaligenaceae</taxon>
        <taxon>Parapusillimonas</taxon>
    </lineage>
</organism>
<dbReference type="InterPro" id="IPR022275">
    <property type="entry name" value="NHPM_bacteriocin_SS_HylD"/>
</dbReference>
<evidence type="ECO:0000313" key="4">
    <source>
        <dbReference type="Proteomes" id="UP000559809"/>
    </source>
</evidence>
<gene>
    <name evidence="3" type="ORF">H0A72_18875</name>
</gene>
<dbReference type="Proteomes" id="UP000559809">
    <property type="component" value="Unassembled WGS sequence"/>
</dbReference>
<comment type="caution">
    <text evidence="3">The sequence shown here is derived from an EMBL/GenBank/DDBJ whole genome shotgun (WGS) entry which is preliminary data.</text>
</comment>